<dbReference type="Proteomes" id="UP000292260">
    <property type="component" value="Unassembled WGS sequence"/>
</dbReference>
<sequence>MVVEANRPRLIELIVSVVLGVGAVIAVMIRYTSDISYASIQSFCSQALDSVANNGPLAPFIVVVALAFVIYRCIPSVSAGNMRSYIVSGICALLLSLTLIVPGQWSEGQESSTGYPWYSNGIIAFDSPVYCVVFLLQWLTVSAVLFVVFCHLFAIDSYNSRMVRLEKDAKFSVKTRLDSFISSLDLKPRHVLTYSVILFICWIPILVINGPVIIPMDTMVQLIQMRGFRVWDPMMMTYLDGYTLSDHNPFFDSFIYGAFDRIGLMLGHEMWGFVLYIWGQAFIGAFSLVLMLAWINSRIHLNSKIMLFFMGFVAFVPSFSSYLTVIMKDSTWIPFFTVWMVLYFELVYRLKNKKKIRWEFVFLLIVVSVLAGLMKKTSIYVTTPSLFLLIIFCRDKIKIAASAVVPALIAIILIPSVVFPIMKIAPGGSQEMLGLPMQQIAKVLLEHEGDISQKDLHVISEVMDTEKAKNSWKPSTEDPVKQSFRTGVSRSGIISFIMVWLKLFFRYPAEYFAAVPFLRNAFLIGPTYYTNGSLKCGWEPNGGYAILSNVPDCSYSWAQEHVSNPLMNVLNRIPPFSLIGAEGLFTAWIPLLSLGFCVYKRNWNNLLLYLPVLFMAVFQLLLPAHQVRYSLGFLFSFALVAVIPWISMNVGTVLAVSTPSTNGTNDICPGKKD</sequence>
<evidence type="ECO:0000313" key="3">
    <source>
        <dbReference type="EMBL" id="TCE83418.1"/>
    </source>
</evidence>
<feature type="transmembrane region" description="Helical" evidence="1">
    <location>
        <begin position="491"/>
        <end position="509"/>
    </location>
</feature>
<evidence type="ECO:0000256" key="1">
    <source>
        <dbReference type="SAM" id="Phobius"/>
    </source>
</evidence>
<keyword evidence="1" id="KW-0812">Transmembrane</keyword>
<feature type="transmembrane region" description="Helical" evidence="1">
    <location>
        <begin position="191"/>
        <end position="214"/>
    </location>
</feature>
<feature type="transmembrane region" description="Helical" evidence="1">
    <location>
        <begin position="86"/>
        <end position="105"/>
    </location>
</feature>
<protein>
    <recommendedName>
        <fullName evidence="6">Glycosyltransferase RgtA/B/C/D-like domain-containing protein</fullName>
    </recommendedName>
</protein>
<evidence type="ECO:0000313" key="5">
    <source>
        <dbReference type="Proteomes" id="UP000292260"/>
    </source>
</evidence>
<feature type="transmembrane region" description="Helical" evidence="1">
    <location>
        <begin position="331"/>
        <end position="348"/>
    </location>
</feature>
<feature type="transmembrane region" description="Helical" evidence="1">
    <location>
        <begin position="606"/>
        <end position="625"/>
    </location>
</feature>
<dbReference type="InterPro" id="IPR046062">
    <property type="entry name" value="DUF6020"/>
</dbReference>
<evidence type="ECO:0000313" key="4">
    <source>
        <dbReference type="Proteomes" id="UP000291814"/>
    </source>
</evidence>
<dbReference type="EMBL" id="SHQU01000043">
    <property type="protein sequence ID" value="TCE38797.1"/>
    <property type="molecule type" value="Genomic_DNA"/>
</dbReference>
<feature type="transmembrane region" description="Helical" evidence="1">
    <location>
        <begin position="576"/>
        <end position="599"/>
    </location>
</feature>
<reference evidence="3" key="2">
    <citation type="submission" date="2019-02" db="EMBL/GenBank/DDBJ databases">
        <authorList>
            <person name="Odamaki T."/>
        </authorList>
    </citation>
    <scope>NUCLEOTIDE SEQUENCE</scope>
    <source>
        <strain evidence="2">MCC10043</strain>
        <strain evidence="3">MCC10070</strain>
    </source>
</reference>
<proteinExistence type="predicted"/>
<accession>A0A4R0SV88</accession>
<feature type="transmembrane region" description="Helical" evidence="1">
    <location>
        <begin position="57"/>
        <end position="74"/>
    </location>
</feature>
<feature type="transmembrane region" description="Helical" evidence="1">
    <location>
        <begin position="12"/>
        <end position="31"/>
    </location>
</feature>
<feature type="transmembrane region" description="Helical" evidence="1">
    <location>
        <begin position="399"/>
        <end position="422"/>
    </location>
</feature>
<dbReference type="AlphaFoldDB" id="A0A4R0SV88"/>
<evidence type="ECO:0000313" key="2">
    <source>
        <dbReference type="EMBL" id="TCE38797.1"/>
    </source>
</evidence>
<feature type="transmembrane region" description="Helical" evidence="1">
    <location>
        <begin position="273"/>
        <end position="295"/>
    </location>
</feature>
<dbReference type="Pfam" id="PF19484">
    <property type="entry name" value="DUF6020"/>
    <property type="match status" value="1"/>
</dbReference>
<feature type="transmembrane region" description="Helical" evidence="1">
    <location>
        <begin position="135"/>
        <end position="155"/>
    </location>
</feature>
<organism evidence="3 4">
    <name type="scientific">Bifidobacterium longum subsp. longum</name>
    <dbReference type="NCBI Taxonomy" id="1679"/>
    <lineage>
        <taxon>Bacteria</taxon>
        <taxon>Bacillati</taxon>
        <taxon>Actinomycetota</taxon>
        <taxon>Actinomycetes</taxon>
        <taxon>Bifidobacteriales</taxon>
        <taxon>Bifidobacteriaceae</taxon>
        <taxon>Bifidobacterium</taxon>
    </lineage>
</organism>
<dbReference type="EMBL" id="SHRR01000034">
    <property type="protein sequence ID" value="TCE83418.1"/>
    <property type="molecule type" value="Genomic_DNA"/>
</dbReference>
<feature type="transmembrane region" description="Helical" evidence="1">
    <location>
        <begin position="307"/>
        <end position="325"/>
    </location>
</feature>
<reference evidence="4 5" key="1">
    <citation type="journal article" date="2018" name="Sci. Rep.">
        <title>Genomic diversity and distribution of Bifidobacterium longum subsp. longum across the human lifespan.</title>
        <authorList>
            <person name="Odamaki T."/>
            <person name="Bottacini F."/>
            <person name="Kato K."/>
            <person name="Mitsuyama E."/>
            <person name="Yoshida K."/>
            <person name="Horigome A."/>
            <person name="Xiao J.Z."/>
            <person name="van Sinderen D."/>
        </authorList>
    </citation>
    <scope>NUCLEOTIDE SEQUENCE [LARGE SCALE GENOMIC DNA]</scope>
    <source>
        <strain evidence="2 5">MCC10043</strain>
        <strain evidence="3 4">MCC10070</strain>
    </source>
</reference>
<feature type="transmembrane region" description="Helical" evidence="1">
    <location>
        <begin position="631"/>
        <end position="656"/>
    </location>
</feature>
<gene>
    <name evidence="2" type="ORF">MCC10043_2008</name>
    <name evidence="3" type="ORF">MCC10070_1940</name>
</gene>
<name>A0A4R0SV88_BIFLL</name>
<feature type="transmembrane region" description="Helical" evidence="1">
    <location>
        <begin position="360"/>
        <end position="379"/>
    </location>
</feature>
<evidence type="ECO:0008006" key="6">
    <source>
        <dbReference type="Google" id="ProtNLM"/>
    </source>
</evidence>
<keyword evidence="1" id="KW-0472">Membrane</keyword>
<keyword evidence="1" id="KW-1133">Transmembrane helix</keyword>
<comment type="caution">
    <text evidence="3">The sequence shown here is derived from an EMBL/GenBank/DDBJ whole genome shotgun (WGS) entry which is preliminary data.</text>
</comment>
<dbReference type="Proteomes" id="UP000291814">
    <property type="component" value="Unassembled WGS sequence"/>
</dbReference>